<reference evidence="1 2" key="1">
    <citation type="submission" date="2019-02" db="EMBL/GenBank/DDBJ databases">
        <title>Opniocepnalus argus genome.</title>
        <authorList>
            <person name="Zhou C."/>
            <person name="Xiao S."/>
        </authorList>
    </citation>
    <scope>NUCLEOTIDE SEQUENCE [LARGE SCALE GENOMIC DNA]</scope>
    <source>
        <strain evidence="1">OARG1902GOOAL</strain>
        <tissue evidence="1">Muscle</tissue>
    </source>
</reference>
<protein>
    <submittedName>
        <fullName evidence="1">Uncharacterized protein</fullName>
    </submittedName>
</protein>
<proteinExistence type="predicted"/>
<gene>
    <name evidence="1" type="ORF">EXN66_Car000188</name>
</gene>
<evidence type="ECO:0000313" key="1">
    <source>
        <dbReference type="EMBL" id="KAF3707016.1"/>
    </source>
</evidence>
<evidence type="ECO:0000313" key="2">
    <source>
        <dbReference type="Proteomes" id="UP000503349"/>
    </source>
</evidence>
<dbReference type="AlphaFoldDB" id="A0A6G1QY66"/>
<accession>A0A6G1QY66</accession>
<sequence>MPEIEEFNQNLETCFFHELYVFNAVMMKERGGRPDTDREKGNDLDKKINDGIIVTNKSVVHEQRIIYPYLMMIGLGKVKGV</sequence>
<name>A0A6G1QY66_CHAAH</name>
<reference evidence="2" key="2">
    <citation type="submission" date="2019-02" db="EMBL/GenBank/DDBJ databases">
        <title>Opniocepnalus argus Var Kimnra genome.</title>
        <authorList>
            <person name="Zhou C."/>
            <person name="Xiao S."/>
        </authorList>
    </citation>
    <scope>NUCLEOTIDE SEQUENCE [LARGE SCALE GENOMIC DNA]</scope>
</reference>
<keyword evidence="2" id="KW-1185">Reference proteome</keyword>
<dbReference type="Proteomes" id="UP000503349">
    <property type="component" value="Chromosome 1"/>
</dbReference>
<dbReference type="EMBL" id="CM015712">
    <property type="protein sequence ID" value="KAF3707016.1"/>
    <property type="molecule type" value="Genomic_DNA"/>
</dbReference>
<organism evidence="1 2">
    <name type="scientific">Channa argus</name>
    <name type="common">Northern snakehead</name>
    <name type="synonym">Ophicephalus argus</name>
    <dbReference type="NCBI Taxonomy" id="215402"/>
    <lineage>
        <taxon>Eukaryota</taxon>
        <taxon>Metazoa</taxon>
        <taxon>Chordata</taxon>
        <taxon>Craniata</taxon>
        <taxon>Vertebrata</taxon>
        <taxon>Euteleostomi</taxon>
        <taxon>Actinopterygii</taxon>
        <taxon>Neopterygii</taxon>
        <taxon>Teleostei</taxon>
        <taxon>Neoteleostei</taxon>
        <taxon>Acanthomorphata</taxon>
        <taxon>Anabantaria</taxon>
        <taxon>Anabantiformes</taxon>
        <taxon>Channoidei</taxon>
        <taxon>Channidae</taxon>
        <taxon>Channa</taxon>
    </lineage>
</organism>